<dbReference type="SUPFAM" id="SSF53590">
    <property type="entry name" value="Nucleoside hydrolase"/>
    <property type="match status" value="1"/>
</dbReference>
<gene>
    <name evidence="5" type="ORF">CSA56_01725</name>
</gene>
<keyword evidence="2" id="KW-0326">Glycosidase</keyword>
<dbReference type="GO" id="GO:0008477">
    <property type="term" value="F:purine nucleosidase activity"/>
    <property type="evidence" value="ECO:0007669"/>
    <property type="project" value="TreeGrafter"/>
</dbReference>
<evidence type="ECO:0000259" key="4">
    <source>
        <dbReference type="Pfam" id="PF01156"/>
    </source>
</evidence>
<dbReference type="Pfam" id="PF01156">
    <property type="entry name" value="IU_nuc_hydro"/>
    <property type="match status" value="1"/>
</dbReference>
<evidence type="ECO:0000313" key="5">
    <source>
        <dbReference type="EMBL" id="PIE36011.1"/>
    </source>
</evidence>
<proteinExistence type="predicted"/>
<dbReference type="GO" id="GO:0005829">
    <property type="term" value="C:cytosol"/>
    <property type="evidence" value="ECO:0007669"/>
    <property type="project" value="TreeGrafter"/>
</dbReference>
<organism evidence="5 6">
    <name type="scientific">candidate division KSB3 bacterium</name>
    <dbReference type="NCBI Taxonomy" id="2044937"/>
    <lineage>
        <taxon>Bacteria</taxon>
        <taxon>candidate division KSB3</taxon>
    </lineage>
</organism>
<sequence>MRRSLSFICIVMLLLTAFHSTGWAKEKVILDTDMVELYDDGVAMMMLANNENIDLLGVVLVSGNVWAYEATSYALRQLEIMNTPDIPVYTGARHPIRPSRYEAMSAEREMFGQLGWMGAFNRPEPQSYLELQEDRVPYGGYPKITPQEMHGVQFIIDTVKANPGEVTIVAIGPLTNIALAIRLEPEIVSLAKRIVYMGGAIDVPGNMTPAAEFNWWFDPEAAKMSVRAPFANQLIVGLDVCEKYHFNKEIFDRITAVENPVTAFFKDKYGPKFEKDNQYTRLVWDTIAAAVVIDPTLITEEDTRWVDVNADYTVDYGRSLGYKKQGPVGTQKIRILYSIDEERFWNLMIDSLTNY</sequence>
<dbReference type="AlphaFoldDB" id="A0A2G6KK35"/>
<accession>A0A2G6KK35</accession>
<protein>
    <submittedName>
        <fullName evidence="5">Nucleoside hydrolase</fullName>
    </submittedName>
</protein>
<feature type="domain" description="Inosine/uridine-preferring nucleoside hydrolase" evidence="4">
    <location>
        <begin position="28"/>
        <end position="346"/>
    </location>
</feature>
<evidence type="ECO:0000256" key="3">
    <source>
        <dbReference type="SAM" id="SignalP"/>
    </source>
</evidence>
<comment type="caution">
    <text evidence="5">The sequence shown here is derived from an EMBL/GenBank/DDBJ whole genome shotgun (WGS) entry which is preliminary data.</text>
</comment>
<dbReference type="InterPro" id="IPR036452">
    <property type="entry name" value="Ribo_hydro-like"/>
</dbReference>
<dbReference type="InterPro" id="IPR001910">
    <property type="entry name" value="Inosine/uridine_hydrolase_dom"/>
</dbReference>
<feature type="signal peptide" evidence="3">
    <location>
        <begin position="1"/>
        <end position="24"/>
    </location>
</feature>
<keyword evidence="1 5" id="KW-0378">Hydrolase</keyword>
<evidence type="ECO:0000256" key="1">
    <source>
        <dbReference type="ARBA" id="ARBA00022801"/>
    </source>
</evidence>
<dbReference type="Proteomes" id="UP000230821">
    <property type="component" value="Unassembled WGS sequence"/>
</dbReference>
<dbReference type="InterPro" id="IPR023186">
    <property type="entry name" value="IUNH"/>
</dbReference>
<name>A0A2G6KK35_9BACT</name>
<feature type="chain" id="PRO_5013687469" evidence="3">
    <location>
        <begin position="25"/>
        <end position="355"/>
    </location>
</feature>
<evidence type="ECO:0000313" key="6">
    <source>
        <dbReference type="Proteomes" id="UP000230821"/>
    </source>
</evidence>
<dbReference type="PANTHER" id="PTHR12304:SF25">
    <property type="entry name" value="INOSINE_URIDINE-PREFERRING NUCLEOSIDE HYDROLASE DOMAIN-CONTAINING PROTEIN"/>
    <property type="match status" value="1"/>
</dbReference>
<dbReference type="Gene3D" id="3.90.245.10">
    <property type="entry name" value="Ribonucleoside hydrolase-like"/>
    <property type="match status" value="1"/>
</dbReference>
<keyword evidence="3" id="KW-0732">Signal</keyword>
<dbReference type="EMBL" id="PDSK01000027">
    <property type="protein sequence ID" value="PIE36011.1"/>
    <property type="molecule type" value="Genomic_DNA"/>
</dbReference>
<dbReference type="PANTHER" id="PTHR12304">
    <property type="entry name" value="INOSINE-URIDINE PREFERRING NUCLEOSIDE HYDROLASE"/>
    <property type="match status" value="1"/>
</dbReference>
<dbReference type="GO" id="GO:0006152">
    <property type="term" value="P:purine nucleoside catabolic process"/>
    <property type="evidence" value="ECO:0007669"/>
    <property type="project" value="TreeGrafter"/>
</dbReference>
<reference evidence="5 6" key="1">
    <citation type="submission" date="2017-10" db="EMBL/GenBank/DDBJ databases">
        <title>Novel microbial diversity and functional potential in the marine mammal oral microbiome.</title>
        <authorList>
            <person name="Dudek N.K."/>
            <person name="Sun C.L."/>
            <person name="Burstein D."/>
            <person name="Kantor R.S."/>
            <person name="Aliaga Goltsman D.S."/>
            <person name="Bik E.M."/>
            <person name="Thomas B.C."/>
            <person name="Banfield J.F."/>
            <person name="Relman D.A."/>
        </authorList>
    </citation>
    <scope>NUCLEOTIDE SEQUENCE [LARGE SCALE GENOMIC DNA]</scope>
    <source>
        <strain evidence="5">DOLJORAL78_47_16</strain>
    </source>
</reference>
<evidence type="ECO:0000256" key="2">
    <source>
        <dbReference type="ARBA" id="ARBA00023295"/>
    </source>
</evidence>